<organism evidence="1 2">
    <name type="scientific">Fusarium solani subsp. cucurbitae</name>
    <name type="common">Neocosmosporum cucurbitae</name>
    <dbReference type="NCBI Taxonomy" id="2747967"/>
    <lineage>
        <taxon>Eukaryota</taxon>
        <taxon>Fungi</taxon>
        <taxon>Dikarya</taxon>
        <taxon>Ascomycota</taxon>
        <taxon>Pezizomycotina</taxon>
        <taxon>Sordariomycetes</taxon>
        <taxon>Hypocreomycetidae</taxon>
        <taxon>Hypocreales</taxon>
        <taxon>Nectriaceae</taxon>
        <taxon>Fusarium</taxon>
        <taxon>Fusarium solani species complex</taxon>
    </lineage>
</organism>
<dbReference type="EMBL" id="CP090035">
    <property type="protein sequence ID" value="UPK96252.1"/>
    <property type="molecule type" value="Genomic_DNA"/>
</dbReference>
<evidence type="ECO:0000313" key="2">
    <source>
        <dbReference type="Proteomes" id="UP000830768"/>
    </source>
</evidence>
<name>A0ACD3Z515_FUSSC</name>
<protein>
    <submittedName>
        <fullName evidence="1">Uncharacterized protein</fullName>
    </submittedName>
</protein>
<dbReference type="Proteomes" id="UP000830768">
    <property type="component" value="Chromosome 6"/>
</dbReference>
<keyword evidence="2" id="KW-1185">Reference proteome</keyword>
<evidence type="ECO:0000313" key="1">
    <source>
        <dbReference type="EMBL" id="UPK96252.1"/>
    </source>
</evidence>
<proteinExistence type="predicted"/>
<sequence length="305" mass="34117">MAHSNAAELAKAVPECVSGCFNIGVAATGCGEDDFDCWCYDKNHETIVDTMSECLDNRERKLKESCSKDEMFQMENSYWKICEQYWEAYGTATEPVTKSTSVLKSSLTSSSITSTAELPQNTIKQSESENPDTPRGSDTAFSQNRGPSIEEKVGIGIGVTLGVILIVVAITLWLRERRQRRKLQDELQKAKNRKLLDDGFVIYERGGLYEMEGDLQHRAELRGCMRTPELPAPTWRKRVEGSVNTPKRGREQPTTSPEGPEWPEPLAIRSCKRPDEGAPPMSWVRGASRGHLNVIKQDAPIGNFF</sequence>
<reference evidence="1" key="1">
    <citation type="submission" date="2021-11" db="EMBL/GenBank/DDBJ databases">
        <title>Fusarium solani-melongenae Genome sequencing and assembly.</title>
        <authorList>
            <person name="Xie S."/>
            <person name="Huang L."/>
            <person name="Zhang X."/>
        </authorList>
    </citation>
    <scope>NUCLEOTIDE SEQUENCE</scope>
    <source>
        <strain evidence="1">CRI 24-3</strain>
    </source>
</reference>
<gene>
    <name evidence="1" type="ORF">LCI18_007187</name>
</gene>
<accession>A0ACD3Z515</accession>